<dbReference type="GO" id="GO:0030170">
    <property type="term" value="F:pyridoxal phosphate binding"/>
    <property type="evidence" value="ECO:0007669"/>
    <property type="project" value="InterPro"/>
</dbReference>
<organism evidence="11 12">
    <name type="scientific">Desulfotomaculum copahuensis</name>
    <dbReference type="NCBI Taxonomy" id="1838280"/>
    <lineage>
        <taxon>Bacteria</taxon>
        <taxon>Bacillati</taxon>
        <taxon>Bacillota</taxon>
        <taxon>Clostridia</taxon>
        <taxon>Eubacteriales</taxon>
        <taxon>Desulfotomaculaceae</taxon>
        <taxon>Desulfotomaculum</taxon>
    </lineage>
</organism>
<keyword evidence="7 9" id="KW-0663">Pyridoxal phosphate</keyword>
<keyword evidence="4 9" id="KW-0032">Aminotransferase</keyword>
<dbReference type="InterPro" id="IPR015421">
    <property type="entry name" value="PyrdxlP-dep_Trfase_major"/>
</dbReference>
<comment type="similarity">
    <text evidence="2 9">Belongs to the class-II pyridoxal-phosphate-dependent aminotransferase family. Histidinol-phosphate aminotransferase subfamily.</text>
</comment>
<evidence type="ECO:0000256" key="7">
    <source>
        <dbReference type="ARBA" id="ARBA00022898"/>
    </source>
</evidence>
<evidence type="ECO:0000256" key="9">
    <source>
        <dbReference type="HAMAP-Rule" id="MF_01023"/>
    </source>
</evidence>
<dbReference type="Pfam" id="PF00155">
    <property type="entry name" value="Aminotran_1_2"/>
    <property type="match status" value="1"/>
</dbReference>
<evidence type="ECO:0000256" key="8">
    <source>
        <dbReference type="ARBA" id="ARBA00023102"/>
    </source>
</evidence>
<gene>
    <name evidence="9" type="primary">hisC</name>
    <name evidence="11" type="ORF">A6M21_17485</name>
</gene>
<name>A0A1B7LG11_9FIRM</name>
<feature type="domain" description="Aminotransferase class I/classII large" evidence="10">
    <location>
        <begin position="30"/>
        <end position="350"/>
    </location>
</feature>
<comment type="pathway">
    <text evidence="9">Amino-acid biosynthesis; L-histidine biosynthesis; L-histidine from 5-phospho-alpha-D-ribose 1-diphosphate: step 7/9.</text>
</comment>
<evidence type="ECO:0000256" key="3">
    <source>
        <dbReference type="ARBA" id="ARBA00011738"/>
    </source>
</evidence>
<keyword evidence="5 9" id="KW-0028">Amino-acid biosynthesis</keyword>
<keyword evidence="12" id="KW-1185">Reference proteome</keyword>
<dbReference type="GO" id="GO:0004400">
    <property type="term" value="F:histidinol-phosphate transaminase activity"/>
    <property type="evidence" value="ECO:0007669"/>
    <property type="project" value="UniProtKB-UniRule"/>
</dbReference>
<dbReference type="SUPFAM" id="SSF53383">
    <property type="entry name" value="PLP-dependent transferases"/>
    <property type="match status" value="1"/>
</dbReference>
<dbReference type="InterPro" id="IPR001917">
    <property type="entry name" value="Aminotrans_II_pyridoxalP_BS"/>
</dbReference>
<dbReference type="OrthoDB" id="9813612at2"/>
<keyword evidence="8 9" id="KW-0368">Histidine biosynthesis</keyword>
<proteinExistence type="inferred from homology"/>
<dbReference type="InterPro" id="IPR004839">
    <property type="entry name" value="Aminotransferase_I/II_large"/>
</dbReference>
<dbReference type="PANTHER" id="PTHR42885:SF2">
    <property type="entry name" value="HISTIDINOL-PHOSPHATE AMINOTRANSFERASE"/>
    <property type="match status" value="1"/>
</dbReference>
<comment type="cofactor">
    <cofactor evidence="1 9">
        <name>pyridoxal 5'-phosphate</name>
        <dbReference type="ChEBI" id="CHEBI:597326"/>
    </cofactor>
</comment>
<comment type="catalytic activity">
    <reaction evidence="9">
        <text>L-histidinol phosphate + 2-oxoglutarate = 3-(imidazol-4-yl)-2-oxopropyl phosphate + L-glutamate</text>
        <dbReference type="Rhea" id="RHEA:23744"/>
        <dbReference type="ChEBI" id="CHEBI:16810"/>
        <dbReference type="ChEBI" id="CHEBI:29985"/>
        <dbReference type="ChEBI" id="CHEBI:57766"/>
        <dbReference type="ChEBI" id="CHEBI:57980"/>
        <dbReference type="EC" id="2.6.1.9"/>
    </reaction>
</comment>
<reference evidence="11 12" key="1">
    <citation type="submission" date="2016-04" db="EMBL/GenBank/DDBJ databases">
        <authorList>
            <person name="Evans L.H."/>
            <person name="Alamgir A."/>
            <person name="Owens N."/>
            <person name="Weber N.D."/>
            <person name="Virtaneva K."/>
            <person name="Barbian K."/>
            <person name="Babar A."/>
            <person name="Rosenke K."/>
        </authorList>
    </citation>
    <scope>NUCLEOTIDE SEQUENCE [LARGE SCALE GENOMIC DNA]</scope>
    <source>
        <strain evidence="11 12">LMa1</strain>
    </source>
</reference>
<comment type="caution">
    <text evidence="11">The sequence shown here is derived from an EMBL/GenBank/DDBJ whole genome shotgun (WGS) entry which is preliminary data.</text>
</comment>
<dbReference type="InterPro" id="IPR005861">
    <property type="entry name" value="HisP_aminotrans"/>
</dbReference>
<dbReference type="Gene3D" id="3.40.640.10">
    <property type="entry name" value="Type I PLP-dependent aspartate aminotransferase-like (Major domain)"/>
    <property type="match status" value="1"/>
</dbReference>
<evidence type="ECO:0000259" key="10">
    <source>
        <dbReference type="Pfam" id="PF00155"/>
    </source>
</evidence>
<dbReference type="EMBL" id="LYVF01000105">
    <property type="protein sequence ID" value="OAT83664.1"/>
    <property type="molecule type" value="Genomic_DNA"/>
</dbReference>
<dbReference type="InterPro" id="IPR015422">
    <property type="entry name" value="PyrdxlP-dep_Trfase_small"/>
</dbReference>
<dbReference type="InterPro" id="IPR015424">
    <property type="entry name" value="PyrdxlP-dep_Trfase"/>
</dbReference>
<dbReference type="UniPathway" id="UPA00031">
    <property type="reaction ID" value="UER00012"/>
</dbReference>
<evidence type="ECO:0000256" key="5">
    <source>
        <dbReference type="ARBA" id="ARBA00022605"/>
    </source>
</evidence>
<dbReference type="AlphaFoldDB" id="A0A1B7LG11"/>
<dbReference type="PROSITE" id="PS00599">
    <property type="entry name" value="AA_TRANSFER_CLASS_2"/>
    <property type="match status" value="1"/>
</dbReference>
<accession>A0A1B7LG11</accession>
<evidence type="ECO:0000256" key="1">
    <source>
        <dbReference type="ARBA" id="ARBA00001933"/>
    </source>
</evidence>
<dbReference type="EC" id="2.6.1.9" evidence="9"/>
<sequence length="357" mass="38692">MIDSFDPAELLRPDLRELVPYEAPVHPGAVKLDANENPYDLPATVREEIASLLRDDPFNRYPDPLAIELRQELAAYTGLPAECIMAGNGADELIQNLMLAFGGGGRVVIATPTFSMYRIHAVIAGAMPVSAPRRTDFSLDPEVVIAAAGHPATRLVFLCSPNNPTGNVTPPAEAAAILANTRALVVVDEAYLEFGGESCLPLLEGYPNLVMLRTMSKAFGLAGLRVGYLLGSPAVVRQLLRIKQPFNLNRFSQLAARAALAHRAEFEALIRRIRENRQALYDGLNAVPGVTAFPSEANFILFRTPLPAGDVYHGLLAGGVLIRNMHGPGLQNCLRVTVGREDENRLFLEKLKLILGG</sequence>
<dbReference type="HAMAP" id="MF_01023">
    <property type="entry name" value="HisC_aminotrans_2"/>
    <property type="match status" value="1"/>
</dbReference>
<evidence type="ECO:0000313" key="11">
    <source>
        <dbReference type="EMBL" id="OAT83664.1"/>
    </source>
</evidence>
<dbReference type="STRING" id="1838280.A6M21_17485"/>
<evidence type="ECO:0000256" key="4">
    <source>
        <dbReference type="ARBA" id="ARBA00022576"/>
    </source>
</evidence>
<comment type="subunit">
    <text evidence="3 9">Homodimer.</text>
</comment>
<dbReference type="NCBIfam" id="TIGR01141">
    <property type="entry name" value="hisC"/>
    <property type="match status" value="1"/>
</dbReference>
<evidence type="ECO:0000256" key="6">
    <source>
        <dbReference type="ARBA" id="ARBA00022679"/>
    </source>
</evidence>
<evidence type="ECO:0000256" key="2">
    <source>
        <dbReference type="ARBA" id="ARBA00007970"/>
    </source>
</evidence>
<dbReference type="Proteomes" id="UP000078532">
    <property type="component" value="Unassembled WGS sequence"/>
</dbReference>
<evidence type="ECO:0000313" key="12">
    <source>
        <dbReference type="Proteomes" id="UP000078532"/>
    </source>
</evidence>
<keyword evidence="6 9" id="KW-0808">Transferase</keyword>
<feature type="modified residue" description="N6-(pyridoxal phosphate)lysine" evidence="9">
    <location>
        <position position="217"/>
    </location>
</feature>
<protein>
    <recommendedName>
        <fullName evidence="9">Histidinol-phosphate aminotransferase</fullName>
        <ecNumber evidence="9">2.6.1.9</ecNumber>
    </recommendedName>
    <alternativeName>
        <fullName evidence="9">Imidazole acetol-phosphate transaminase</fullName>
    </alternativeName>
</protein>
<dbReference type="Gene3D" id="3.90.1150.10">
    <property type="entry name" value="Aspartate Aminotransferase, domain 1"/>
    <property type="match status" value="1"/>
</dbReference>
<dbReference type="PANTHER" id="PTHR42885">
    <property type="entry name" value="HISTIDINOL-PHOSPHATE AMINOTRANSFERASE-RELATED"/>
    <property type="match status" value="1"/>
</dbReference>
<dbReference type="CDD" id="cd00609">
    <property type="entry name" value="AAT_like"/>
    <property type="match status" value="1"/>
</dbReference>
<dbReference type="RefSeq" id="WP_066667428.1">
    <property type="nucleotide sequence ID" value="NZ_LYVF01000105.1"/>
</dbReference>
<dbReference type="GO" id="GO:0000105">
    <property type="term" value="P:L-histidine biosynthetic process"/>
    <property type="evidence" value="ECO:0007669"/>
    <property type="project" value="UniProtKB-UniRule"/>
</dbReference>